<dbReference type="Pfam" id="PF20173">
    <property type="entry name" value="ZnF_RZ-type"/>
    <property type="match status" value="1"/>
</dbReference>
<dbReference type="GO" id="GO:0008270">
    <property type="term" value="F:zinc ion binding"/>
    <property type="evidence" value="ECO:0007669"/>
    <property type="project" value="UniProtKB-KW"/>
</dbReference>
<feature type="domain" description="RZ-type" evidence="7">
    <location>
        <begin position="166"/>
        <end position="234"/>
    </location>
</feature>
<keyword evidence="6" id="KW-0391">Immunity</keyword>
<keyword evidence="2" id="KW-0963">Cytoplasm</keyword>
<name>A0AAV2QX98_MEGNR</name>
<keyword evidence="9" id="KW-1185">Reference proteome</keyword>
<evidence type="ECO:0000259" key="7">
    <source>
        <dbReference type="PROSITE" id="PS51981"/>
    </source>
</evidence>
<comment type="caution">
    <text evidence="8">The sequence shown here is derived from an EMBL/GenBank/DDBJ whole genome shotgun (WGS) entry which is preliminary data.</text>
</comment>
<dbReference type="GO" id="GO:0002376">
    <property type="term" value="P:immune system process"/>
    <property type="evidence" value="ECO:0007669"/>
    <property type="project" value="UniProtKB-KW"/>
</dbReference>
<reference evidence="8 9" key="1">
    <citation type="submission" date="2024-05" db="EMBL/GenBank/DDBJ databases">
        <authorList>
            <person name="Wallberg A."/>
        </authorList>
    </citation>
    <scope>NUCLEOTIDE SEQUENCE [LARGE SCALE GENOMIC DNA]</scope>
</reference>
<comment type="subcellular location">
    <subcellularLocation>
        <location evidence="1">Cytoplasm</location>
    </subcellularLocation>
</comment>
<dbReference type="EMBL" id="CAXKWB010010973">
    <property type="protein sequence ID" value="CAL4099740.1"/>
    <property type="molecule type" value="Genomic_DNA"/>
</dbReference>
<protein>
    <recommendedName>
        <fullName evidence="7">RZ-type domain-containing protein</fullName>
    </recommendedName>
</protein>
<evidence type="ECO:0000313" key="8">
    <source>
        <dbReference type="EMBL" id="CAL4099740.1"/>
    </source>
</evidence>
<evidence type="ECO:0000313" key="9">
    <source>
        <dbReference type="Proteomes" id="UP001497623"/>
    </source>
</evidence>
<dbReference type="PROSITE" id="PS51981">
    <property type="entry name" value="ZF_RZ"/>
    <property type="match status" value="1"/>
</dbReference>
<evidence type="ECO:0000256" key="1">
    <source>
        <dbReference type="ARBA" id="ARBA00004496"/>
    </source>
</evidence>
<evidence type="ECO:0000256" key="4">
    <source>
        <dbReference type="ARBA" id="ARBA00022771"/>
    </source>
</evidence>
<sequence>KVCIHQNQFKSEVQQLMTNLQKARSGTLSNEELKLYQFQAQALNKAIKIVDEFKMTASNESEIANLRLQLIPYMNALLACLMKQVLFINQQMIDDIGCELQRLEKFPTYWKLQAKASEINHPSLRSKLQEVKIYMSPTKKFNHDVERQVLNLLRECELCIPGGLGISKSEKVMIAQAVGLRQGHWYKCPNGHIYCIANCGQANQAAKCPECSASIGGVNHNLVHGNLRADSEMF</sequence>
<accession>A0AAV2QX98</accession>
<organism evidence="8 9">
    <name type="scientific">Meganyctiphanes norvegica</name>
    <name type="common">Northern krill</name>
    <name type="synonym">Thysanopoda norvegica</name>
    <dbReference type="NCBI Taxonomy" id="48144"/>
    <lineage>
        <taxon>Eukaryota</taxon>
        <taxon>Metazoa</taxon>
        <taxon>Ecdysozoa</taxon>
        <taxon>Arthropoda</taxon>
        <taxon>Crustacea</taxon>
        <taxon>Multicrustacea</taxon>
        <taxon>Malacostraca</taxon>
        <taxon>Eumalacostraca</taxon>
        <taxon>Eucarida</taxon>
        <taxon>Euphausiacea</taxon>
        <taxon>Euphausiidae</taxon>
        <taxon>Meganyctiphanes</taxon>
    </lineage>
</organism>
<keyword evidence="3" id="KW-0479">Metal-binding</keyword>
<dbReference type="InterPro" id="IPR046439">
    <property type="entry name" value="ZF_RZ_dom"/>
</dbReference>
<feature type="non-terminal residue" evidence="8">
    <location>
        <position position="1"/>
    </location>
</feature>
<dbReference type="Proteomes" id="UP001497623">
    <property type="component" value="Unassembled WGS sequence"/>
</dbReference>
<proteinExistence type="predicted"/>
<gene>
    <name evidence="8" type="ORF">MNOR_LOCUS16585</name>
</gene>
<evidence type="ECO:0000256" key="5">
    <source>
        <dbReference type="ARBA" id="ARBA00022833"/>
    </source>
</evidence>
<dbReference type="AlphaFoldDB" id="A0AAV2QX98"/>
<evidence type="ECO:0000256" key="6">
    <source>
        <dbReference type="ARBA" id="ARBA00022859"/>
    </source>
</evidence>
<keyword evidence="5" id="KW-0862">Zinc</keyword>
<dbReference type="GO" id="GO:0005737">
    <property type="term" value="C:cytoplasm"/>
    <property type="evidence" value="ECO:0007669"/>
    <property type="project" value="UniProtKB-SubCell"/>
</dbReference>
<keyword evidence="4" id="KW-0863">Zinc-finger</keyword>
<evidence type="ECO:0000256" key="2">
    <source>
        <dbReference type="ARBA" id="ARBA00022490"/>
    </source>
</evidence>
<evidence type="ECO:0000256" key="3">
    <source>
        <dbReference type="ARBA" id="ARBA00022723"/>
    </source>
</evidence>